<feature type="transmembrane region" description="Helical" evidence="2">
    <location>
        <begin position="179"/>
        <end position="195"/>
    </location>
</feature>
<feature type="region of interest" description="Disordered" evidence="1">
    <location>
        <begin position="1"/>
        <end position="45"/>
    </location>
</feature>
<organism evidence="3 4">
    <name type="scientific">Psychroflexus halocasei</name>
    <dbReference type="NCBI Taxonomy" id="908615"/>
    <lineage>
        <taxon>Bacteria</taxon>
        <taxon>Pseudomonadati</taxon>
        <taxon>Bacteroidota</taxon>
        <taxon>Flavobacteriia</taxon>
        <taxon>Flavobacteriales</taxon>
        <taxon>Flavobacteriaceae</taxon>
        <taxon>Psychroflexus</taxon>
    </lineage>
</organism>
<feature type="transmembrane region" description="Helical" evidence="2">
    <location>
        <begin position="202"/>
        <end position="226"/>
    </location>
</feature>
<keyword evidence="4" id="KW-1185">Reference proteome</keyword>
<dbReference type="PANTHER" id="PTHR20992">
    <property type="entry name" value="AT15442P-RELATED"/>
    <property type="match status" value="1"/>
</dbReference>
<feature type="compositionally biased region" description="Basic and acidic residues" evidence="1">
    <location>
        <begin position="16"/>
        <end position="26"/>
    </location>
</feature>
<feature type="transmembrane region" description="Helical" evidence="2">
    <location>
        <begin position="238"/>
        <end position="259"/>
    </location>
</feature>
<sequence length="504" mass="56467">MEEDKNRKNSGQAAGDESKESQKSQDDSAQQKSDDEKSTDNVKQNAKKTYGSIRNYLIHLLDIRDETDRDSTMEAIIKDIPFRGHNAWILVFSIIVASIGLNVSSTAVVIGAMLISPLMGPIVGLGFSVAINDIDTTRRSLINLGVMVGLSVVTAFLYFQLSPLTELTPELEARTEPTILDVIVAIFGGLALIIAKTKKGTIASVIFGVAIATALMPPLCTAGYGLAVWDLSVFGGAMYLFTINTVFIALSTFVVSKVLKFPLVRYANSKRRKFIARSTYFIAVIAIIPSIYLFYKLLQESYFDQSAKLFVTEELASTGNNGFFLQTNSTHIEYNNGDNSLIEVAFLGKEIPEEVINIWKQKLRTYENLKNTDLRILQNSNSDKFNEFRYMVELKRRDSLDLIEKQNKIAALESELQKVYIKKVDLPFAQIAQEIKLNYDEVNRVSFSEILTSNFEKIDTIPSFQIVVKDSMSVESKNELASKIQKWLSYKLETKNLKVDVSLP</sequence>
<keyword evidence="2" id="KW-1133">Transmembrane helix</keyword>
<protein>
    <submittedName>
        <fullName evidence="3">Uncharacterized hydrophobic domain-containing protein</fullName>
    </submittedName>
</protein>
<evidence type="ECO:0000313" key="4">
    <source>
        <dbReference type="Proteomes" id="UP000198820"/>
    </source>
</evidence>
<gene>
    <name evidence="3" type="ORF">SAMN05421540_1018</name>
</gene>
<dbReference type="Pfam" id="PF04087">
    <property type="entry name" value="DUF389"/>
    <property type="match status" value="1"/>
</dbReference>
<dbReference type="EMBL" id="FNQF01000001">
    <property type="protein sequence ID" value="SDZ72722.1"/>
    <property type="molecule type" value="Genomic_DNA"/>
</dbReference>
<feature type="transmembrane region" description="Helical" evidence="2">
    <location>
        <begin position="141"/>
        <end position="159"/>
    </location>
</feature>
<reference evidence="3 4" key="1">
    <citation type="submission" date="2016-10" db="EMBL/GenBank/DDBJ databases">
        <authorList>
            <person name="de Groot N.N."/>
        </authorList>
    </citation>
    <scope>NUCLEOTIDE SEQUENCE [LARGE SCALE GENOMIC DNA]</scope>
    <source>
        <strain evidence="3 4">DSM 23581</strain>
    </source>
</reference>
<evidence type="ECO:0000256" key="1">
    <source>
        <dbReference type="SAM" id="MobiDB-lite"/>
    </source>
</evidence>
<proteinExistence type="predicted"/>
<dbReference type="PANTHER" id="PTHR20992:SF9">
    <property type="entry name" value="AT15442P-RELATED"/>
    <property type="match status" value="1"/>
</dbReference>
<feature type="transmembrane region" description="Helical" evidence="2">
    <location>
        <begin position="280"/>
        <end position="298"/>
    </location>
</feature>
<accession>A0A1H3VEY9</accession>
<evidence type="ECO:0000313" key="3">
    <source>
        <dbReference type="EMBL" id="SDZ72722.1"/>
    </source>
</evidence>
<name>A0A1H3VEY9_9FLAO</name>
<dbReference type="Proteomes" id="UP000198820">
    <property type="component" value="Unassembled WGS sequence"/>
</dbReference>
<dbReference type="STRING" id="908615.SAMN05421540_1018"/>
<keyword evidence="2" id="KW-0812">Transmembrane</keyword>
<feature type="transmembrane region" description="Helical" evidence="2">
    <location>
        <begin position="87"/>
        <end position="103"/>
    </location>
</feature>
<keyword evidence="2" id="KW-0472">Membrane</keyword>
<feature type="transmembrane region" description="Helical" evidence="2">
    <location>
        <begin position="109"/>
        <end position="129"/>
    </location>
</feature>
<dbReference type="InterPro" id="IPR005240">
    <property type="entry name" value="DUF389"/>
</dbReference>
<evidence type="ECO:0000256" key="2">
    <source>
        <dbReference type="SAM" id="Phobius"/>
    </source>
</evidence>
<dbReference type="AlphaFoldDB" id="A0A1H3VEY9"/>
<dbReference type="RefSeq" id="WP_093237633.1">
    <property type="nucleotide sequence ID" value="NZ_FNQF01000001.1"/>
</dbReference>